<reference evidence="6 7" key="1">
    <citation type="submission" date="2016-10" db="EMBL/GenBank/DDBJ databases">
        <title>The whole genome sequencing and assembly of Bacillus simplex DSM 1321 strain.</title>
        <authorList>
            <person name="Park M.-K."/>
            <person name="Lee Y.-J."/>
            <person name="Yi H."/>
            <person name="Bahn Y.-S."/>
            <person name="Kim J.F."/>
            <person name="Lee D.-W."/>
        </authorList>
    </citation>
    <scope>NUCLEOTIDE SEQUENCE [LARGE SCALE GENOMIC DNA]</scope>
    <source>
        <strain evidence="6 7">DSM 1321</strain>
    </source>
</reference>
<dbReference type="Pfam" id="PF02668">
    <property type="entry name" value="TauD"/>
    <property type="match status" value="1"/>
</dbReference>
<comment type="cofactor">
    <cofactor evidence="1">
        <name>Fe(2+)</name>
        <dbReference type="ChEBI" id="CHEBI:29033"/>
    </cofactor>
</comment>
<dbReference type="OrthoDB" id="753054at2"/>
<dbReference type="GeneID" id="56471419"/>
<dbReference type="PANTHER" id="PTHR10696:SF56">
    <property type="entry name" value="TAUD_TFDA-LIKE DOMAIN-CONTAINING PROTEIN"/>
    <property type="match status" value="1"/>
</dbReference>
<dbReference type="EMBL" id="CP017704">
    <property type="protein sequence ID" value="ASS92786.1"/>
    <property type="molecule type" value="Genomic_DNA"/>
</dbReference>
<feature type="region of interest" description="Disordered" evidence="4">
    <location>
        <begin position="327"/>
        <end position="351"/>
    </location>
</feature>
<dbReference type="InterPro" id="IPR042098">
    <property type="entry name" value="TauD-like_sf"/>
</dbReference>
<protein>
    <recommendedName>
        <fullName evidence="5">TauD/TfdA-like domain-containing protein</fullName>
    </recommendedName>
</protein>
<dbReference type="RefSeq" id="WP_063233391.1">
    <property type="nucleotide sequence ID" value="NZ_BCVO01000009.1"/>
</dbReference>
<feature type="domain" description="TauD/TfdA-like" evidence="5">
    <location>
        <begin position="53"/>
        <end position="307"/>
    </location>
</feature>
<dbReference type="SUPFAM" id="SSF51197">
    <property type="entry name" value="Clavaminate synthase-like"/>
    <property type="match status" value="1"/>
</dbReference>
<dbReference type="InterPro" id="IPR003819">
    <property type="entry name" value="TauD/TfdA-like"/>
</dbReference>
<dbReference type="Proteomes" id="UP000214618">
    <property type="component" value="Chromosome"/>
</dbReference>
<dbReference type="Gene3D" id="3.60.130.10">
    <property type="entry name" value="Clavaminate synthase-like"/>
    <property type="match status" value="1"/>
</dbReference>
<organism evidence="6 7">
    <name type="scientific">Peribacillus simplex NBRC 15720 = DSM 1321</name>
    <dbReference type="NCBI Taxonomy" id="1349754"/>
    <lineage>
        <taxon>Bacteria</taxon>
        <taxon>Bacillati</taxon>
        <taxon>Bacillota</taxon>
        <taxon>Bacilli</taxon>
        <taxon>Bacillales</taxon>
        <taxon>Bacillaceae</taxon>
        <taxon>Peribacillus</taxon>
    </lineage>
</organism>
<dbReference type="GO" id="GO:0017000">
    <property type="term" value="P:antibiotic biosynthetic process"/>
    <property type="evidence" value="ECO:0007669"/>
    <property type="project" value="UniProtKB-KW"/>
</dbReference>
<keyword evidence="3" id="KW-0045">Antibiotic biosynthesis</keyword>
<accession>A0A223EC16</accession>
<evidence type="ECO:0000259" key="5">
    <source>
        <dbReference type="Pfam" id="PF02668"/>
    </source>
</evidence>
<proteinExistence type="predicted"/>
<evidence type="ECO:0000256" key="1">
    <source>
        <dbReference type="ARBA" id="ARBA00001954"/>
    </source>
</evidence>
<dbReference type="InterPro" id="IPR050411">
    <property type="entry name" value="AlphaKG_dependent_hydroxylases"/>
</dbReference>
<evidence type="ECO:0000313" key="7">
    <source>
        <dbReference type="Proteomes" id="UP000214618"/>
    </source>
</evidence>
<evidence type="ECO:0000313" key="6">
    <source>
        <dbReference type="EMBL" id="ASS92786.1"/>
    </source>
</evidence>
<keyword evidence="2" id="KW-0560">Oxidoreductase</keyword>
<dbReference type="PANTHER" id="PTHR10696">
    <property type="entry name" value="GAMMA-BUTYROBETAINE HYDROXYLASE-RELATED"/>
    <property type="match status" value="1"/>
</dbReference>
<dbReference type="AlphaFoldDB" id="A0A223EC16"/>
<evidence type="ECO:0000256" key="4">
    <source>
        <dbReference type="SAM" id="MobiDB-lite"/>
    </source>
</evidence>
<evidence type="ECO:0000256" key="3">
    <source>
        <dbReference type="ARBA" id="ARBA00023194"/>
    </source>
</evidence>
<dbReference type="GO" id="GO:0016491">
    <property type="term" value="F:oxidoreductase activity"/>
    <property type="evidence" value="ECO:0007669"/>
    <property type="project" value="UniProtKB-KW"/>
</dbReference>
<gene>
    <name evidence="6" type="ORF">BS1321_01605</name>
</gene>
<name>A0A223EC16_9BACI</name>
<sequence>MSTILKKKVKGQVAWKGTDLAKDDSWVYYLSEKTIASLENALVHVKQKGLKAPDFNKEDFPIPDIYEEIVYFVEELENGRGFLLIRGLPIDRYTDEEASIIYWGLGLHMGIPVSQNANGDLLGHVKDQGFSLENSNVRGYQTKLHLPFHADGSDVVGLLSLRKGKSGGHSSIISSMTVYNEILEKNPEYLGVLCRPFSFDRRGEEAPGEPPVFTSSIFNYYEGKLSCRYVRLFIESAQAKTGIQLSKVEIEALDLLDSLLHDENLHYNMMLEPGDMQFVNNYTILHSRTQYEDYEEPERKRHLLRLWLTMPNGREISPEFAMFIDENTGKSGRGGVPQRKTTSGGIVETLK</sequence>
<evidence type="ECO:0000256" key="2">
    <source>
        <dbReference type="ARBA" id="ARBA00023002"/>
    </source>
</evidence>